<feature type="compositionally biased region" description="Polar residues" evidence="2">
    <location>
        <begin position="1713"/>
        <end position="1728"/>
    </location>
</feature>
<feature type="region of interest" description="Disordered" evidence="2">
    <location>
        <begin position="1189"/>
        <end position="1279"/>
    </location>
</feature>
<dbReference type="InterPro" id="IPR024774">
    <property type="entry name" value="PH_dom-Mcp5-type"/>
</dbReference>
<name>A0ABP0BTQ6_9PEZI</name>
<feature type="region of interest" description="Disordered" evidence="2">
    <location>
        <begin position="133"/>
        <end position="188"/>
    </location>
</feature>
<feature type="compositionally biased region" description="Low complexity" evidence="2">
    <location>
        <begin position="736"/>
        <end position="745"/>
    </location>
</feature>
<feature type="region of interest" description="Disordered" evidence="2">
    <location>
        <begin position="780"/>
        <end position="800"/>
    </location>
</feature>
<feature type="compositionally biased region" description="Polar residues" evidence="2">
    <location>
        <begin position="1254"/>
        <end position="1267"/>
    </location>
</feature>
<feature type="region of interest" description="Disordered" evidence="2">
    <location>
        <begin position="1815"/>
        <end position="1846"/>
    </location>
</feature>
<evidence type="ECO:0000313" key="5">
    <source>
        <dbReference type="Proteomes" id="UP001642406"/>
    </source>
</evidence>
<dbReference type="PANTHER" id="PTHR28190:SF1">
    <property type="entry name" value="NUCLEAR MIGRATION PROTEIN NUM1"/>
    <property type="match status" value="1"/>
</dbReference>
<feature type="compositionally biased region" description="Low complexity" evidence="2">
    <location>
        <begin position="589"/>
        <end position="610"/>
    </location>
</feature>
<keyword evidence="5" id="KW-1185">Reference proteome</keyword>
<dbReference type="SUPFAM" id="SSF50729">
    <property type="entry name" value="PH domain-like"/>
    <property type="match status" value="1"/>
</dbReference>
<feature type="coiled-coil region" evidence="1">
    <location>
        <begin position="209"/>
        <end position="257"/>
    </location>
</feature>
<feature type="compositionally biased region" description="Polar residues" evidence="2">
    <location>
        <begin position="1829"/>
        <end position="1840"/>
    </location>
</feature>
<feature type="region of interest" description="Disordered" evidence="2">
    <location>
        <begin position="1291"/>
        <end position="1389"/>
    </location>
</feature>
<feature type="compositionally biased region" description="Polar residues" evidence="2">
    <location>
        <begin position="683"/>
        <end position="693"/>
    </location>
</feature>
<feature type="region of interest" description="Disordered" evidence="2">
    <location>
        <begin position="1"/>
        <end position="37"/>
    </location>
</feature>
<dbReference type="InterPro" id="IPR053005">
    <property type="entry name" value="Nuclear_Pos-Cytoskel_Interact"/>
</dbReference>
<keyword evidence="1" id="KW-0175">Coiled coil</keyword>
<feature type="region of interest" description="Disordered" evidence="2">
    <location>
        <begin position="449"/>
        <end position="478"/>
    </location>
</feature>
<feature type="compositionally biased region" description="Polar residues" evidence="2">
    <location>
        <begin position="1221"/>
        <end position="1234"/>
    </location>
</feature>
<feature type="region of interest" description="Disordered" evidence="2">
    <location>
        <begin position="1432"/>
        <end position="1477"/>
    </location>
</feature>
<comment type="caution">
    <text evidence="4">The sequence shown here is derived from an EMBL/GenBank/DDBJ whole genome shotgun (WGS) entry which is preliminary data.</text>
</comment>
<dbReference type="PROSITE" id="PS50003">
    <property type="entry name" value="PH_DOMAIN"/>
    <property type="match status" value="1"/>
</dbReference>
<organism evidence="4 5">
    <name type="scientific">Sporothrix bragantina</name>
    <dbReference type="NCBI Taxonomy" id="671064"/>
    <lineage>
        <taxon>Eukaryota</taxon>
        <taxon>Fungi</taxon>
        <taxon>Dikarya</taxon>
        <taxon>Ascomycota</taxon>
        <taxon>Pezizomycotina</taxon>
        <taxon>Sordariomycetes</taxon>
        <taxon>Sordariomycetidae</taxon>
        <taxon>Ophiostomatales</taxon>
        <taxon>Ophiostomataceae</taxon>
        <taxon>Sporothrix</taxon>
    </lineage>
</organism>
<feature type="region of interest" description="Disordered" evidence="2">
    <location>
        <begin position="562"/>
        <end position="693"/>
    </location>
</feature>
<feature type="compositionally biased region" description="Polar residues" evidence="2">
    <location>
        <begin position="1458"/>
        <end position="1467"/>
    </location>
</feature>
<reference evidence="4 5" key="1">
    <citation type="submission" date="2024-01" db="EMBL/GenBank/DDBJ databases">
        <authorList>
            <person name="Allen C."/>
            <person name="Tagirdzhanova G."/>
        </authorList>
    </citation>
    <scope>NUCLEOTIDE SEQUENCE [LARGE SCALE GENOMIC DNA]</scope>
</reference>
<evidence type="ECO:0000313" key="4">
    <source>
        <dbReference type="EMBL" id="CAK7223072.1"/>
    </source>
</evidence>
<evidence type="ECO:0000256" key="2">
    <source>
        <dbReference type="SAM" id="MobiDB-lite"/>
    </source>
</evidence>
<proteinExistence type="predicted"/>
<feature type="compositionally biased region" description="Polar residues" evidence="2">
    <location>
        <begin position="1678"/>
        <end position="1690"/>
    </location>
</feature>
<evidence type="ECO:0000256" key="1">
    <source>
        <dbReference type="SAM" id="Coils"/>
    </source>
</evidence>
<accession>A0ABP0BTQ6</accession>
<dbReference type="PANTHER" id="PTHR28190">
    <property type="entry name" value="NUCLEAR MIGRATION PROTEIN NUM1"/>
    <property type="match status" value="1"/>
</dbReference>
<feature type="coiled-coil region" evidence="1">
    <location>
        <begin position="286"/>
        <end position="359"/>
    </location>
</feature>
<dbReference type="Proteomes" id="UP001642406">
    <property type="component" value="Unassembled WGS sequence"/>
</dbReference>
<dbReference type="EMBL" id="CAWUHC010000042">
    <property type="protein sequence ID" value="CAK7223072.1"/>
    <property type="molecule type" value="Genomic_DNA"/>
</dbReference>
<dbReference type="SMART" id="SM00233">
    <property type="entry name" value="PH"/>
    <property type="match status" value="1"/>
</dbReference>
<feature type="region of interest" description="Disordered" evidence="2">
    <location>
        <begin position="507"/>
        <end position="530"/>
    </location>
</feature>
<feature type="compositionally biased region" description="Polar residues" evidence="2">
    <location>
        <begin position="1432"/>
        <end position="1445"/>
    </location>
</feature>
<sequence length="1846" mass="199926">MASQPDGSPVTPTPRHRLSGVERPFALHPPTMSLGSGSSHPYRFADFDEGTFSEHADVSAEQAKRALRAHLAETERRMAEAGRLGTALVQQQKDLTDRLREVEELQSESDLAPELKKKLAELEKEYDDVARETARAFLPKQRIPSNESTGSPEGKGGRRSLSPVKYESHASGSPSKLTVSTRKQRNQATNRVHDIEFAAEISTSLISQVRGLQALLAEREEELRDTKQDHARLEDESEGLRDRIKELDESEHRYKEENWNLETRIHEFEAAQRDAADNEKKVAQQLATLLADKTKAQRELDELKASHARLVDDHTASVKLHDIELGTAKRSIAMADSERATLQRRIDELAGQNQELAKAMSIHHRARAVESDAVPATSDDDFDTATDNITPEHSPPASPVKGTPRHSVLESETLKTSLLHAQRTLQSLRTNLHREKTEKLELRRMLQDTRDELERSRSDPNGPGSGASKKNRKDPRDLHNKLRASQLGGARSSRTDLFMLASNDPDWEEVQGDASPSAAKARAGPIDTSDQFDTANEAQMSDTSFATANDGAETAEDFHTGAEALSSGDDTATETEQDSSRRRTLLAKNGSVNAADASDNDPANQSTASTSDDDDFDSPRTPTASLSANGVSRMRLRVSRSSLASRRLRHMSSVEEAGSSPVGMQGSPYSAAGSPATLAHTPGSMNSTPRAAGPQQSLFAELGELDEDSDEEVASDGTPSRIRSPRIVIPAGFGGSTRSTSSNNSIAHSPLTQVSHSPRIVMVDRSTLTDAVTILPWSEAEDSQEQTGLGADLAKDSRPSSFMSDDAINMDEKLKEFPSPPTSPHKGVALAPIVLAPPTPEPTTRDMEAGPDAQEPAEFTVSDIFSVPIEPVATPLVVVDFTVSEVVSMPIEPIALPPVDFTVTNVSALSIEPVAEPETPKPSPIVLGLSSLSVEHVTPKMPPTPEPEPVPVFATSMMQSVDITPIELPPPVVPVPLPVVVPREEPPAFTFSAISTQNVEPVAEPEPIVAPLEPLSLSGFHIQHVVPISEPEPVVEKAVPPPMEPFSFSTVQFQHIEPVIEEVVVPVVEPFSFSAVQVQHVEPVAEPEVPLLPLPQFSVSNVLSHHVEPIATPEKPTPTMALSSVRSQHIEPVIVEEPEKEVVPVPVGVSTATQTDEWKPEPASASAGVLGAGAALLGAAAATAVVDDDSVPRSPKRNGFIIPRDFDPIMPQDENLRSRDLPTTPNKSNMNSLLGWSKAKGPSTPIIAEDETRQSPSASQLPETPESQRPFKEISANSNVPRHALYSQAQEAEDQNFMPSPTSPQSVIRDETFDTTPRNSGRGYKAIPPPEMARPRSASQESATGSVRRNKNAGAIRGEIAAAALASSRRPGSSSSNRRTSNDFAMPPLPLNHREVIEAARTGSAGSMAGEGPPTWRVRTPTGAAREPTFVVQGTTPTPRANSRTAVIGDMRPPSRPASRTNASQAGASVGAGIPGTISRQTSMSSFASEVDARFNIHDGSDVFGAGHTHTDPRMIQAITQTMIGEYLWKYTRKTGRSGLSENRHRRYFWIHPYTRMLSWSEHGPTPGSRSEQRAKSIPIEGVRVVTDDNPMPPGLHRKSLIVISPGRTVKFTCPTSHRHEIWFNALSYLLLRNDEAPNDGMTANGEPITREDVDEFNPSFGPRPSAPPQARRRPPVSLSSYNSRTTRNESPAFDMSMSIPTLTPTPHKKASASGTAMTPSTSVAGLTSRSRLSRLGGYIRSSQSLSAQFNSFRGRSTTPLGHRHTNSGAQGSSIYEASEVNDSAEELRAMYEAQDRASDRLENVRACCDGKHDVGMLSHSSRRHRHSNGPSSAMSTPTHSTRHRA</sequence>
<feature type="compositionally biased region" description="Basic and acidic residues" evidence="2">
    <location>
        <begin position="449"/>
        <end position="458"/>
    </location>
</feature>
<feature type="compositionally biased region" description="Polar residues" evidence="2">
    <location>
        <begin position="1297"/>
        <end position="1306"/>
    </location>
</feature>
<feature type="domain" description="PH" evidence="3">
    <location>
        <begin position="1521"/>
        <end position="1632"/>
    </location>
</feature>
<dbReference type="CDD" id="cd13365">
    <property type="entry name" value="PH_PLC_plant-like"/>
    <property type="match status" value="1"/>
</dbReference>
<dbReference type="Pfam" id="PF12814">
    <property type="entry name" value="Mcp5_PH"/>
    <property type="match status" value="1"/>
</dbReference>
<evidence type="ECO:0000259" key="3">
    <source>
        <dbReference type="PROSITE" id="PS50003"/>
    </source>
</evidence>
<feature type="coiled-coil region" evidence="1">
    <location>
        <begin position="64"/>
        <end position="132"/>
    </location>
</feature>
<feature type="region of interest" description="Disordered" evidence="2">
    <location>
        <begin position="732"/>
        <end position="751"/>
    </location>
</feature>
<gene>
    <name evidence="4" type="ORF">SBRCBS47491_005077</name>
</gene>
<feature type="region of interest" description="Disordered" evidence="2">
    <location>
        <begin position="368"/>
        <end position="408"/>
    </location>
</feature>
<feature type="compositionally biased region" description="Polar residues" evidence="2">
    <location>
        <begin position="170"/>
        <end position="188"/>
    </location>
</feature>
<feature type="region of interest" description="Disordered" evidence="2">
    <location>
        <begin position="1639"/>
        <end position="1728"/>
    </location>
</feature>
<protein>
    <recommendedName>
        <fullName evidence="3">PH domain-containing protein</fullName>
    </recommendedName>
</protein>
<feature type="compositionally biased region" description="Polar residues" evidence="2">
    <location>
        <begin position="1337"/>
        <end position="1347"/>
    </location>
</feature>
<dbReference type="InterPro" id="IPR001849">
    <property type="entry name" value="PH_domain"/>
</dbReference>
<feature type="compositionally biased region" description="Low complexity" evidence="2">
    <location>
        <begin position="1352"/>
        <end position="1379"/>
    </location>
</feature>